<feature type="non-terminal residue" evidence="1">
    <location>
        <position position="212"/>
    </location>
</feature>
<proteinExistence type="predicted"/>
<sequence length="212" mass="23917">MKEDFVFLKQAIDKTHPDPSYSADMKRLDQAFMDVERQLEKPMTSDETWRVLTALNPVFADGHLLVSLSDIDQQAKAHLRGGSGFFPFEVHVEADGNVYILAEMGGAASPLVARRIETINGVPAREVAERLLSLTHGDTPELRANFLSGRWWRFYWKTFGAPSHFDLVIAKPEGYEKIRRSAVAKLPASFASEEDFGQQFKFEMLGVLKNQV</sequence>
<accession>A0A2U2HGW6</accession>
<comment type="caution">
    <text evidence="1">The sequence shown here is derived from an EMBL/GenBank/DDBJ whole genome shotgun (WGS) entry which is preliminary data.</text>
</comment>
<gene>
    <name evidence="1" type="ORF">C7C56_018975</name>
</gene>
<dbReference type="AlphaFoldDB" id="A0A2U2HGW6"/>
<evidence type="ECO:0000313" key="1">
    <source>
        <dbReference type="EMBL" id="PWF44682.1"/>
    </source>
</evidence>
<dbReference type="EMBL" id="PXWF02000263">
    <property type="protein sequence ID" value="PWF44682.1"/>
    <property type="molecule type" value="Genomic_DNA"/>
</dbReference>
<protein>
    <submittedName>
        <fullName evidence="1">Uncharacterized protein</fullName>
    </submittedName>
</protein>
<reference evidence="1 2" key="1">
    <citation type="submission" date="2018-04" db="EMBL/GenBank/DDBJ databases">
        <title>Massilia violaceinigra sp. nov., a novel purple-pigmented bacterium isolated from Tianshan glacier, Xinjiang, China.</title>
        <authorList>
            <person name="Wang H."/>
        </authorList>
    </citation>
    <scope>NUCLEOTIDE SEQUENCE [LARGE SCALE GENOMIC DNA]</scope>
    <source>
        <strain evidence="1 2">B448-2</strain>
    </source>
</reference>
<name>A0A2U2HGW6_9BURK</name>
<evidence type="ECO:0000313" key="2">
    <source>
        <dbReference type="Proteomes" id="UP000241421"/>
    </source>
</evidence>
<dbReference type="Proteomes" id="UP000241421">
    <property type="component" value="Unassembled WGS sequence"/>
</dbReference>
<organism evidence="1 2">
    <name type="scientific">Massilia glaciei</name>
    <dbReference type="NCBI Taxonomy" id="1524097"/>
    <lineage>
        <taxon>Bacteria</taxon>
        <taxon>Pseudomonadati</taxon>
        <taxon>Pseudomonadota</taxon>
        <taxon>Betaproteobacteria</taxon>
        <taxon>Burkholderiales</taxon>
        <taxon>Oxalobacteraceae</taxon>
        <taxon>Telluria group</taxon>
        <taxon>Massilia</taxon>
    </lineage>
</organism>
<keyword evidence="2" id="KW-1185">Reference proteome</keyword>